<reference evidence="1 2" key="1">
    <citation type="submission" date="2019-03" db="EMBL/GenBank/DDBJ databases">
        <title>Arthrobacter sp. nov., an bacterium isolated from biocrust in Mu Us Desert.</title>
        <authorList>
            <person name="Lixiong L."/>
        </authorList>
    </citation>
    <scope>NUCLEOTIDE SEQUENCE [LARGE SCALE GENOMIC DNA]</scope>
    <source>
        <strain evidence="1 2">SLN-3</strain>
    </source>
</reference>
<organism evidence="1 2">
    <name type="scientific">Arthrobacter crusticola</name>
    <dbReference type="NCBI Taxonomy" id="2547960"/>
    <lineage>
        <taxon>Bacteria</taxon>
        <taxon>Bacillati</taxon>
        <taxon>Actinomycetota</taxon>
        <taxon>Actinomycetes</taxon>
        <taxon>Micrococcales</taxon>
        <taxon>Micrococcaceae</taxon>
        <taxon>Arthrobacter</taxon>
    </lineage>
</organism>
<dbReference type="EMBL" id="SMTK01000002">
    <property type="protein sequence ID" value="TDK26623.1"/>
    <property type="molecule type" value="Genomic_DNA"/>
</dbReference>
<evidence type="ECO:0000313" key="2">
    <source>
        <dbReference type="Proteomes" id="UP000295411"/>
    </source>
</evidence>
<dbReference type="Proteomes" id="UP000295411">
    <property type="component" value="Unassembled WGS sequence"/>
</dbReference>
<name>A0A4R5TZG1_9MICC</name>
<evidence type="ECO:0000313" key="1">
    <source>
        <dbReference type="EMBL" id="TDK26623.1"/>
    </source>
</evidence>
<dbReference type="AlphaFoldDB" id="A0A4R5TZG1"/>
<dbReference type="InterPro" id="IPR046674">
    <property type="entry name" value="DUF6544"/>
</dbReference>
<keyword evidence="2" id="KW-1185">Reference proteome</keyword>
<sequence length="194" mass="20746">MSGQIKLGSSWRPFQARQIVAPQKGFIWAAEARVGGLPVRGYDRFSEGVGQMRWRLLGILPVVTARGVDVTRSAGGRLASEGVLVPTAFHSAIWSAGPSPDTAVMTRVINGETEHVTIQVDPAGALTEVSMLRWGTPGGSPPGRYPFGVSIEAEAEFDGITLPSILRAGWLRGASRGNGDGEFFRARISKAVFR</sequence>
<comment type="caution">
    <text evidence="1">The sequence shown here is derived from an EMBL/GenBank/DDBJ whole genome shotgun (WGS) entry which is preliminary data.</text>
</comment>
<accession>A0A4R5TZG1</accession>
<dbReference type="Pfam" id="PF20181">
    <property type="entry name" value="DUF6544"/>
    <property type="match status" value="1"/>
</dbReference>
<dbReference type="OrthoDB" id="3671061at2"/>
<gene>
    <name evidence="1" type="ORF">E2F48_05395</name>
</gene>
<proteinExistence type="predicted"/>
<protein>
    <submittedName>
        <fullName evidence="1">Uncharacterized protein</fullName>
    </submittedName>
</protein>